<evidence type="ECO:0000256" key="3">
    <source>
        <dbReference type="ARBA" id="ARBA00022692"/>
    </source>
</evidence>
<feature type="transmembrane region" description="Helical" evidence="6">
    <location>
        <begin position="367"/>
        <end position="385"/>
    </location>
</feature>
<evidence type="ECO:0000313" key="9">
    <source>
        <dbReference type="EMBL" id="REC57671.1"/>
    </source>
</evidence>
<feature type="transmembrane region" description="Helical" evidence="6">
    <location>
        <begin position="68"/>
        <end position="88"/>
    </location>
</feature>
<reference evidence="9 10" key="1">
    <citation type="journal article" date="2017" name="Int. J. Syst. Evol. Microbiol.">
        <title>Rhodosalinus sediminis gen. nov., sp. nov., isolated from marine saltern.</title>
        <authorList>
            <person name="Guo L.Y."/>
            <person name="Ling S.K."/>
            <person name="Li C.M."/>
            <person name="Chen G.J."/>
            <person name="Du Z.J."/>
        </authorList>
    </citation>
    <scope>NUCLEOTIDE SEQUENCE [LARGE SCALE GENOMIC DNA]</scope>
    <source>
        <strain evidence="9 10">WDN1C137</strain>
    </source>
</reference>
<dbReference type="EMBL" id="QOHR01000006">
    <property type="protein sequence ID" value="REC57671.1"/>
    <property type="molecule type" value="Genomic_DNA"/>
</dbReference>
<feature type="transmembrane region" description="Helical" evidence="6">
    <location>
        <begin position="339"/>
        <end position="355"/>
    </location>
</feature>
<proteinExistence type="predicted"/>
<accession>A0A3D9BWF3</accession>
<evidence type="ECO:0000259" key="8">
    <source>
        <dbReference type="Pfam" id="PF13567"/>
    </source>
</evidence>
<comment type="subcellular location">
    <subcellularLocation>
        <location evidence="1">Cell membrane</location>
        <topology evidence="1">Multi-pass membrane protein</topology>
    </subcellularLocation>
</comment>
<keyword evidence="5 6" id="KW-0472">Membrane</keyword>
<keyword evidence="4 6" id="KW-1133">Transmembrane helix</keyword>
<dbReference type="Pfam" id="PF03772">
    <property type="entry name" value="Competence"/>
    <property type="match status" value="1"/>
</dbReference>
<evidence type="ECO:0000256" key="6">
    <source>
        <dbReference type="SAM" id="Phobius"/>
    </source>
</evidence>
<feature type="transmembrane region" description="Helical" evidence="6">
    <location>
        <begin position="425"/>
        <end position="451"/>
    </location>
</feature>
<evidence type="ECO:0000256" key="5">
    <source>
        <dbReference type="ARBA" id="ARBA00023136"/>
    </source>
</evidence>
<evidence type="ECO:0000313" key="10">
    <source>
        <dbReference type="Proteomes" id="UP000257131"/>
    </source>
</evidence>
<dbReference type="GO" id="GO:0005886">
    <property type="term" value="C:plasma membrane"/>
    <property type="evidence" value="ECO:0007669"/>
    <property type="project" value="UniProtKB-SubCell"/>
</dbReference>
<name>A0A3D9BWF3_9RHOB</name>
<evidence type="ECO:0000259" key="7">
    <source>
        <dbReference type="Pfam" id="PF03772"/>
    </source>
</evidence>
<keyword evidence="2" id="KW-1003">Cell membrane</keyword>
<dbReference type="OrthoDB" id="9790149at2"/>
<feature type="domain" description="DUF4131" evidence="8">
    <location>
        <begin position="40"/>
        <end position="196"/>
    </location>
</feature>
<dbReference type="RefSeq" id="WP_115979252.1">
    <property type="nucleotide sequence ID" value="NZ_QOHR01000006.1"/>
</dbReference>
<dbReference type="InterPro" id="IPR052159">
    <property type="entry name" value="Competence_DNA_uptake"/>
</dbReference>
<protein>
    <submittedName>
        <fullName evidence="9">ComEC family competence protein</fullName>
    </submittedName>
</protein>
<feature type="transmembrane region" description="Helical" evidence="6">
    <location>
        <begin position="17"/>
        <end position="35"/>
    </location>
</feature>
<feature type="domain" description="ComEC/Rec2-related protein" evidence="7">
    <location>
        <begin position="236"/>
        <end position="511"/>
    </location>
</feature>
<evidence type="ECO:0000256" key="1">
    <source>
        <dbReference type="ARBA" id="ARBA00004651"/>
    </source>
</evidence>
<gene>
    <name evidence="9" type="ORF">DRV84_07415</name>
</gene>
<feature type="transmembrane region" description="Helical" evidence="6">
    <location>
        <begin position="42"/>
        <end position="62"/>
    </location>
</feature>
<evidence type="ECO:0000256" key="4">
    <source>
        <dbReference type="ARBA" id="ARBA00022989"/>
    </source>
</evidence>
<organism evidence="9 10">
    <name type="scientific">Rhodosalinus sediminis</name>
    <dbReference type="NCBI Taxonomy" id="1940533"/>
    <lineage>
        <taxon>Bacteria</taxon>
        <taxon>Pseudomonadati</taxon>
        <taxon>Pseudomonadota</taxon>
        <taxon>Alphaproteobacteria</taxon>
        <taxon>Rhodobacterales</taxon>
        <taxon>Paracoccaceae</taxon>
        <taxon>Rhodosalinus</taxon>
    </lineage>
</organism>
<feature type="transmembrane region" description="Helical" evidence="6">
    <location>
        <begin position="297"/>
        <end position="318"/>
    </location>
</feature>
<dbReference type="Pfam" id="PF13567">
    <property type="entry name" value="DUF4131"/>
    <property type="match status" value="1"/>
</dbReference>
<comment type="caution">
    <text evidence="9">The sequence shown here is derived from an EMBL/GenBank/DDBJ whole genome shotgun (WGS) entry which is preliminary data.</text>
</comment>
<dbReference type="PANTHER" id="PTHR30619:SF1">
    <property type="entry name" value="RECOMBINATION PROTEIN 2"/>
    <property type="match status" value="1"/>
</dbReference>
<feature type="transmembrane region" description="Helical" evidence="6">
    <location>
        <begin position="458"/>
        <end position="478"/>
    </location>
</feature>
<evidence type="ECO:0000256" key="2">
    <source>
        <dbReference type="ARBA" id="ARBA00022475"/>
    </source>
</evidence>
<feature type="transmembrane region" description="Helical" evidence="6">
    <location>
        <begin position="259"/>
        <end position="285"/>
    </location>
</feature>
<keyword evidence="10" id="KW-1185">Reference proteome</keyword>
<dbReference type="InterPro" id="IPR025405">
    <property type="entry name" value="DUF4131"/>
</dbReference>
<dbReference type="PANTHER" id="PTHR30619">
    <property type="entry name" value="DNA INTERNALIZATION/COMPETENCE PROTEIN COMEC/REC2"/>
    <property type="match status" value="1"/>
</dbReference>
<dbReference type="NCBIfam" id="TIGR00360">
    <property type="entry name" value="ComEC_N-term"/>
    <property type="match status" value="1"/>
</dbReference>
<feature type="transmembrane region" description="Helical" evidence="6">
    <location>
        <begin position="490"/>
        <end position="509"/>
    </location>
</feature>
<feature type="transmembrane region" description="Helical" evidence="6">
    <location>
        <begin position="397"/>
        <end position="419"/>
    </location>
</feature>
<dbReference type="AlphaFoldDB" id="A0A3D9BWF3"/>
<keyword evidence="3 6" id="KW-0812">Transmembrane</keyword>
<sequence>MGGGALARVWLGQLGHLFPWVPVALACGIGIYFALEVEPPVAALAACAAGALALGAGALRLGPGRAPLLWAPALVAMGLALAGGRAHLKAAPVLEFRYYGAVEGRVVGIDRSASDAVRLTLDRVVLERTDPARRPGRVRVSLHGAETPRVPPVGARVILTAWLSPPQGPVEPGGFDFRRHAWFQGLGAVGYTRTPVLLLAPPAPRALMVTRARMALSERVRAALPDEAGGFAAAVLSGDRSGIGFPTLEALRDANLAHLLAISGLHMGLLAGVVFATLRLALVMLPRAGPHLPAKKLAAGGALAAAAGYLALSGGNVATERAFVMSAVVLVAVMLDRRALSLRAVALAATIILVWQPESLLGPGFQMSFAATTALVAVFGALRELEAPPLPRWTRPVAAVVISSAVAGAATAPVAAAHFNQIAHYGLIANLASVPLMGTVVIPAGLVAVLAMPFELEGAPLAVMGLGLDWILSVASWATGLPGAVRPVPAPPHVVLPLLAAGALVVALWQGRTRWAGLAPVAAALALWGGAERPPILIAQGGALVGVMTEEGRALSKRRGAGFAARVWLENDGDGAGRAAAVARWPEDGPVRHLWGKRGAARFEGCAPGEIVVLTEPYAGPPQPCVLLDGARLRAAGSLALYRSDAAVRIKSATLDAGRRLWSPTGAREVSASLAALSR</sequence>
<dbReference type="InterPro" id="IPR004477">
    <property type="entry name" value="ComEC_N"/>
</dbReference>
<dbReference type="Proteomes" id="UP000257131">
    <property type="component" value="Unassembled WGS sequence"/>
</dbReference>